<sequence>GIQADERVTMAVKSLIVSADDFGIAKGINEGIAIACKEGIVTNINVMPSGDEFYDSLARLKDIAPSEIGAHLALTGTAPLADPGKVSSLLDKGGHLHKNYGSFFINFISGRIKREEIYVELKTQMDRLKSVGIPVTNLSSHEHIHLHPDILEIFIAIAEDYNIPAIRYIHRDVMACPVGFKKLYKKAVLAFFGIGHGNMIKKSGLKHTDILIGLLDSGNLEEETLLKMLKAMPEGTAELVAHPGLLSPEVLNRCVFHARCETDLASLISGRVKKLIGDKGIQLIKFSALSYT</sequence>
<comment type="cofactor">
    <cofactor evidence="1">
        <name>Mg(2+)</name>
        <dbReference type="ChEBI" id="CHEBI:18420"/>
    </cofactor>
</comment>
<evidence type="ECO:0000256" key="3">
    <source>
        <dbReference type="ARBA" id="ARBA00022801"/>
    </source>
</evidence>
<dbReference type="InterPro" id="IPR006879">
    <property type="entry name" value="YdjC-like"/>
</dbReference>
<protein>
    <submittedName>
        <fullName evidence="6">YdjC-like protein</fullName>
    </submittedName>
</protein>
<dbReference type="PANTHER" id="PTHR31609">
    <property type="entry name" value="YDJC DEACETYLASE FAMILY MEMBER"/>
    <property type="match status" value="1"/>
</dbReference>
<keyword evidence="2" id="KW-0479">Metal-binding</keyword>
<dbReference type="SUPFAM" id="SSF88713">
    <property type="entry name" value="Glycoside hydrolase/deacetylase"/>
    <property type="match status" value="1"/>
</dbReference>
<keyword evidence="4" id="KW-0460">Magnesium</keyword>
<feature type="non-terminal residue" evidence="6">
    <location>
        <position position="1"/>
    </location>
</feature>
<dbReference type="InterPro" id="IPR011330">
    <property type="entry name" value="Glyco_hydro/deAcase_b/a-brl"/>
</dbReference>
<dbReference type="AlphaFoldDB" id="D9PJ58"/>
<evidence type="ECO:0000256" key="1">
    <source>
        <dbReference type="ARBA" id="ARBA00001946"/>
    </source>
</evidence>
<dbReference type="Gene3D" id="3.20.20.370">
    <property type="entry name" value="Glycoside hydrolase/deacetylase"/>
    <property type="match status" value="1"/>
</dbReference>
<keyword evidence="5" id="KW-0119">Carbohydrate metabolism</keyword>
<dbReference type="GO" id="GO:0046872">
    <property type="term" value="F:metal ion binding"/>
    <property type="evidence" value="ECO:0007669"/>
    <property type="project" value="UniProtKB-KW"/>
</dbReference>
<dbReference type="GO" id="GO:0016787">
    <property type="term" value="F:hydrolase activity"/>
    <property type="evidence" value="ECO:0007669"/>
    <property type="project" value="UniProtKB-KW"/>
</dbReference>
<reference evidence="6" key="1">
    <citation type="submission" date="2010-07" db="EMBL/GenBank/DDBJ databases">
        <authorList>
            <consortium name="CONSOLIDER consortium CSD2007-00005"/>
            <person name="Guazzaroni M.-E."/>
            <person name="Richter M."/>
            <person name="Garcia-Salamanca A."/>
            <person name="Yarza P."/>
            <person name="Ferrer M."/>
        </authorList>
    </citation>
    <scope>NUCLEOTIDE SEQUENCE</scope>
</reference>
<dbReference type="PANTHER" id="PTHR31609:SF1">
    <property type="entry name" value="CARBOHYDRATE DEACETYLASE"/>
    <property type="match status" value="1"/>
</dbReference>
<dbReference type="GO" id="GO:0005975">
    <property type="term" value="P:carbohydrate metabolic process"/>
    <property type="evidence" value="ECO:0007669"/>
    <property type="project" value="InterPro"/>
</dbReference>
<gene>
    <name evidence="6" type="ORF">LDC_1567</name>
</gene>
<organism evidence="6">
    <name type="scientific">sediment metagenome</name>
    <dbReference type="NCBI Taxonomy" id="749907"/>
    <lineage>
        <taxon>unclassified sequences</taxon>
        <taxon>metagenomes</taxon>
        <taxon>ecological metagenomes</taxon>
    </lineage>
</organism>
<keyword evidence="3" id="KW-0378">Hydrolase</keyword>
<evidence type="ECO:0000256" key="4">
    <source>
        <dbReference type="ARBA" id="ARBA00022842"/>
    </source>
</evidence>
<dbReference type="EMBL" id="ADZX01000495">
    <property type="protein sequence ID" value="EFK96407.1"/>
    <property type="molecule type" value="Genomic_DNA"/>
</dbReference>
<evidence type="ECO:0000256" key="5">
    <source>
        <dbReference type="ARBA" id="ARBA00023277"/>
    </source>
</evidence>
<proteinExistence type="predicted"/>
<reference evidence="6" key="2">
    <citation type="journal article" date="2011" name="Microb. Ecol.">
        <title>Taxonomic and Functional Metagenomic Profiling of the Microbial Community in the Anoxic Sediment of a Sub-saline Shallow Lake (Laguna de Carrizo, Central Spain).</title>
        <authorList>
            <person name="Ferrer M."/>
            <person name="Guazzaroni M.E."/>
            <person name="Richter M."/>
            <person name="Garcia-Salamanca A."/>
            <person name="Yarza P."/>
            <person name="Suarez-Suarez A."/>
            <person name="Solano J."/>
            <person name="Alcaide M."/>
            <person name="van Dillewijn P."/>
            <person name="Molina-Henares M.A."/>
            <person name="Lopez-Cortes N."/>
            <person name="Al-Ramahi Y."/>
            <person name="Guerrero C."/>
            <person name="Acosta A."/>
            <person name="de Eugenio L.I."/>
            <person name="Martinez V."/>
            <person name="Marques S."/>
            <person name="Rojo F."/>
            <person name="Santero E."/>
            <person name="Genilloud O."/>
            <person name="Perez-Perez J."/>
            <person name="Rossello-Mora R."/>
            <person name="Ramos J.L."/>
        </authorList>
    </citation>
    <scope>NUCLEOTIDE SEQUENCE</scope>
</reference>
<evidence type="ECO:0000256" key="2">
    <source>
        <dbReference type="ARBA" id="ARBA00022723"/>
    </source>
</evidence>
<dbReference type="GO" id="GO:0019213">
    <property type="term" value="F:deacetylase activity"/>
    <property type="evidence" value="ECO:0007669"/>
    <property type="project" value="TreeGrafter"/>
</dbReference>
<accession>D9PJ58</accession>
<evidence type="ECO:0000313" key="6">
    <source>
        <dbReference type="EMBL" id="EFK96407.1"/>
    </source>
</evidence>
<dbReference type="Pfam" id="PF04794">
    <property type="entry name" value="YdjC"/>
    <property type="match status" value="1"/>
</dbReference>
<comment type="caution">
    <text evidence="6">The sequence shown here is derived from an EMBL/GenBank/DDBJ whole genome shotgun (WGS) entry which is preliminary data.</text>
</comment>
<name>D9PJ58_9ZZZZ</name>